<accession>A0AAD6C524</accession>
<dbReference type="RefSeq" id="XP_056765369.1">
    <property type="nucleotide sequence ID" value="XM_056909665.1"/>
</dbReference>
<dbReference type="Proteomes" id="UP001213681">
    <property type="component" value="Unassembled WGS sequence"/>
</dbReference>
<feature type="region of interest" description="Disordered" evidence="1">
    <location>
        <begin position="30"/>
        <end position="67"/>
    </location>
</feature>
<name>A0AAD6C524_9EURO</name>
<dbReference type="EMBL" id="JAPVEA010000006">
    <property type="protein sequence ID" value="KAJ5449834.1"/>
    <property type="molecule type" value="Genomic_DNA"/>
</dbReference>
<reference evidence="2" key="2">
    <citation type="journal article" date="2023" name="IMA Fungus">
        <title>Comparative genomic study of the Penicillium genus elucidates a diverse pangenome and 15 lateral gene transfer events.</title>
        <authorList>
            <person name="Petersen C."/>
            <person name="Sorensen T."/>
            <person name="Nielsen M.R."/>
            <person name="Sondergaard T.E."/>
            <person name="Sorensen J.L."/>
            <person name="Fitzpatrick D.A."/>
            <person name="Frisvad J.C."/>
            <person name="Nielsen K.L."/>
        </authorList>
    </citation>
    <scope>NUCLEOTIDE SEQUENCE</scope>
    <source>
        <strain evidence="2">IBT 16125</strain>
    </source>
</reference>
<evidence type="ECO:0000313" key="2">
    <source>
        <dbReference type="EMBL" id="KAJ5449834.1"/>
    </source>
</evidence>
<comment type="caution">
    <text evidence="2">The sequence shown here is derived from an EMBL/GenBank/DDBJ whole genome shotgun (WGS) entry which is preliminary data.</text>
</comment>
<evidence type="ECO:0000256" key="1">
    <source>
        <dbReference type="SAM" id="MobiDB-lite"/>
    </source>
</evidence>
<reference evidence="2" key="1">
    <citation type="submission" date="2022-12" db="EMBL/GenBank/DDBJ databases">
        <authorList>
            <person name="Petersen C."/>
        </authorList>
    </citation>
    <scope>NUCLEOTIDE SEQUENCE</scope>
    <source>
        <strain evidence="2">IBT 16125</strain>
    </source>
</reference>
<protein>
    <submittedName>
        <fullName evidence="2">Uncharacterized protein</fullName>
    </submittedName>
</protein>
<sequence length="291" mass="31011">MFAQSLKRPRDEDLVLLDAKESKRLCPLWQPVPRARPESAADTDQSLRLSAHNLTPVDSSDDEAGFEKDGVSALDAGRLGKSKPAHGHRPPFLQLGADVDTANHLRPVLASGDSLSPWLVGSQLSSHQSSPIPHQLVNQSLTINGVPTATPPDSYFPAEVSPLAGTGQPDLHMTMEDTAMNNVSLPPAIRLPSPISDNGDAFMRTTENTGDADAEMGDYSSASFTQTVSPAPSAGSADVYQQATPVVAGDHQTSTCTAAPRRRSPLVMGYRAGCTKCQCKARGHYSHIRQP</sequence>
<gene>
    <name evidence="2" type="ORF">N7458_006283</name>
</gene>
<proteinExistence type="predicted"/>
<dbReference type="GeneID" id="81599908"/>
<feature type="compositionally biased region" description="Polar residues" evidence="1">
    <location>
        <begin position="42"/>
        <end position="58"/>
    </location>
</feature>
<keyword evidence="3" id="KW-1185">Reference proteome</keyword>
<organism evidence="2 3">
    <name type="scientific">Penicillium daleae</name>
    <dbReference type="NCBI Taxonomy" id="63821"/>
    <lineage>
        <taxon>Eukaryota</taxon>
        <taxon>Fungi</taxon>
        <taxon>Dikarya</taxon>
        <taxon>Ascomycota</taxon>
        <taxon>Pezizomycotina</taxon>
        <taxon>Eurotiomycetes</taxon>
        <taxon>Eurotiomycetidae</taxon>
        <taxon>Eurotiales</taxon>
        <taxon>Aspergillaceae</taxon>
        <taxon>Penicillium</taxon>
    </lineage>
</organism>
<evidence type="ECO:0000313" key="3">
    <source>
        <dbReference type="Proteomes" id="UP001213681"/>
    </source>
</evidence>
<dbReference type="AlphaFoldDB" id="A0AAD6C524"/>